<evidence type="ECO:0000256" key="16">
    <source>
        <dbReference type="ARBA" id="ARBA00048679"/>
    </source>
</evidence>
<evidence type="ECO:0000259" key="20">
    <source>
        <dbReference type="PROSITE" id="PS50011"/>
    </source>
</evidence>
<keyword evidence="14" id="KW-0325">Glycoprotein</keyword>
<keyword evidence="12 18" id="KW-0472">Membrane</keyword>
<name>A0A7I8LF61_SPIIN</name>
<dbReference type="SUPFAM" id="SSF56112">
    <property type="entry name" value="Protein kinase-like (PK-like)"/>
    <property type="match status" value="1"/>
</dbReference>
<evidence type="ECO:0000256" key="1">
    <source>
        <dbReference type="ARBA" id="ARBA00004167"/>
    </source>
</evidence>
<dbReference type="GO" id="GO:0005886">
    <property type="term" value="C:plasma membrane"/>
    <property type="evidence" value="ECO:0007669"/>
    <property type="project" value="TreeGrafter"/>
</dbReference>
<evidence type="ECO:0000259" key="21">
    <source>
        <dbReference type="PROSITE" id="PS51473"/>
    </source>
</evidence>
<feature type="chain" id="PRO_5029852554" description="non-specific serine/threonine protein kinase" evidence="19">
    <location>
        <begin position="34"/>
        <end position="666"/>
    </location>
</feature>
<accession>A0A7I8LF61</accession>
<reference evidence="22" key="1">
    <citation type="submission" date="2020-02" db="EMBL/GenBank/DDBJ databases">
        <authorList>
            <person name="Scholz U."/>
            <person name="Mascher M."/>
            <person name="Fiebig A."/>
        </authorList>
    </citation>
    <scope>NUCLEOTIDE SEQUENCE</scope>
</reference>
<dbReference type="InterPro" id="IPR001245">
    <property type="entry name" value="Ser-Thr/Tyr_kinase_cat_dom"/>
</dbReference>
<dbReference type="PROSITE" id="PS50011">
    <property type="entry name" value="PROTEIN_KINASE_DOM"/>
    <property type="match status" value="1"/>
</dbReference>
<dbReference type="GO" id="GO:0005524">
    <property type="term" value="F:ATP binding"/>
    <property type="evidence" value="ECO:0007669"/>
    <property type="project" value="UniProtKB-UniRule"/>
</dbReference>
<evidence type="ECO:0000256" key="11">
    <source>
        <dbReference type="ARBA" id="ARBA00022989"/>
    </source>
</evidence>
<evidence type="ECO:0000256" key="8">
    <source>
        <dbReference type="ARBA" id="ARBA00022741"/>
    </source>
</evidence>
<evidence type="ECO:0000256" key="5">
    <source>
        <dbReference type="ARBA" id="ARBA00022692"/>
    </source>
</evidence>
<dbReference type="Gene3D" id="3.30.430.20">
    <property type="entry name" value="Gnk2 domain, C-X8-C-X2-C motif"/>
    <property type="match status" value="2"/>
</dbReference>
<evidence type="ECO:0000256" key="3">
    <source>
        <dbReference type="ARBA" id="ARBA00022527"/>
    </source>
</evidence>
<dbReference type="CDD" id="cd14066">
    <property type="entry name" value="STKc_IRAK"/>
    <property type="match status" value="1"/>
</dbReference>
<keyword evidence="6 19" id="KW-0732">Signal</keyword>
<dbReference type="EC" id="2.7.11.1" evidence="2"/>
<dbReference type="PROSITE" id="PS00107">
    <property type="entry name" value="PROTEIN_KINASE_ATP"/>
    <property type="match status" value="1"/>
</dbReference>
<comment type="catalytic activity">
    <reaction evidence="16">
        <text>L-seryl-[protein] + ATP = O-phospho-L-seryl-[protein] + ADP + H(+)</text>
        <dbReference type="Rhea" id="RHEA:17989"/>
        <dbReference type="Rhea" id="RHEA-COMP:9863"/>
        <dbReference type="Rhea" id="RHEA-COMP:11604"/>
        <dbReference type="ChEBI" id="CHEBI:15378"/>
        <dbReference type="ChEBI" id="CHEBI:29999"/>
        <dbReference type="ChEBI" id="CHEBI:30616"/>
        <dbReference type="ChEBI" id="CHEBI:83421"/>
        <dbReference type="ChEBI" id="CHEBI:456216"/>
        <dbReference type="EC" id="2.7.11.1"/>
    </reaction>
</comment>
<dbReference type="CDD" id="cd23509">
    <property type="entry name" value="Gnk2-like"/>
    <property type="match status" value="2"/>
</dbReference>
<dbReference type="PANTHER" id="PTHR27002:SF804">
    <property type="entry name" value="OS02G0710500 PROTEIN"/>
    <property type="match status" value="1"/>
</dbReference>
<evidence type="ECO:0000256" key="2">
    <source>
        <dbReference type="ARBA" id="ARBA00012513"/>
    </source>
</evidence>
<dbReference type="InterPro" id="IPR008271">
    <property type="entry name" value="Ser/Thr_kinase_AS"/>
</dbReference>
<evidence type="ECO:0000256" key="14">
    <source>
        <dbReference type="ARBA" id="ARBA00023180"/>
    </source>
</evidence>
<evidence type="ECO:0000313" key="23">
    <source>
        <dbReference type="Proteomes" id="UP000663760"/>
    </source>
</evidence>
<dbReference type="OrthoDB" id="784387at2759"/>
<evidence type="ECO:0000256" key="6">
    <source>
        <dbReference type="ARBA" id="ARBA00022729"/>
    </source>
</evidence>
<keyword evidence="8 17" id="KW-0547">Nucleotide-binding</keyword>
<evidence type="ECO:0000256" key="7">
    <source>
        <dbReference type="ARBA" id="ARBA00022737"/>
    </source>
</evidence>
<feature type="domain" description="Protein kinase" evidence="20">
    <location>
        <begin position="348"/>
        <end position="627"/>
    </location>
</feature>
<keyword evidence="5 18" id="KW-0812">Transmembrane</keyword>
<keyword evidence="13" id="KW-1015">Disulfide bond</keyword>
<evidence type="ECO:0000256" key="19">
    <source>
        <dbReference type="SAM" id="SignalP"/>
    </source>
</evidence>
<evidence type="ECO:0000313" key="22">
    <source>
        <dbReference type="EMBL" id="CAA7408452.1"/>
    </source>
</evidence>
<dbReference type="Proteomes" id="UP000663760">
    <property type="component" value="Chromosome 15"/>
</dbReference>
<dbReference type="InterPro" id="IPR038408">
    <property type="entry name" value="GNK2_sf"/>
</dbReference>
<feature type="transmembrane region" description="Helical" evidence="18">
    <location>
        <begin position="288"/>
        <end position="307"/>
    </location>
</feature>
<feature type="domain" description="Gnk2-homologous" evidence="21">
    <location>
        <begin position="142"/>
        <end position="244"/>
    </location>
</feature>
<keyword evidence="7" id="KW-0677">Repeat</keyword>
<dbReference type="Gene3D" id="1.10.510.10">
    <property type="entry name" value="Transferase(Phosphotransferase) domain 1"/>
    <property type="match status" value="1"/>
</dbReference>
<dbReference type="FunFam" id="3.30.200.20:FF:000195">
    <property type="entry name" value="G-type lectin S-receptor-like serine/threonine-protein kinase"/>
    <property type="match status" value="1"/>
</dbReference>
<evidence type="ECO:0000256" key="13">
    <source>
        <dbReference type="ARBA" id="ARBA00023157"/>
    </source>
</evidence>
<proteinExistence type="predicted"/>
<dbReference type="InterPro" id="IPR002902">
    <property type="entry name" value="GNK2"/>
</dbReference>
<evidence type="ECO:0000256" key="10">
    <source>
        <dbReference type="ARBA" id="ARBA00022840"/>
    </source>
</evidence>
<dbReference type="InterPro" id="IPR011009">
    <property type="entry name" value="Kinase-like_dom_sf"/>
</dbReference>
<comment type="subcellular location">
    <subcellularLocation>
        <location evidence="1">Membrane</location>
        <topology evidence="1">Single-pass membrane protein</topology>
    </subcellularLocation>
</comment>
<dbReference type="EMBL" id="LR746278">
    <property type="protein sequence ID" value="CAA7408452.1"/>
    <property type="molecule type" value="Genomic_DNA"/>
</dbReference>
<evidence type="ECO:0000256" key="18">
    <source>
        <dbReference type="SAM" id="Phobius"/>
    </source>
</evidence>
<sequence length="666" mass="74160">MNTRGLCPMLRFMATQFLVVAFVVLFSASSRRADTLNNTPLRSSCSGNYSTGNSIIRANIDTLFSSLNSRSPFSNFYNITAGNGTDTVYGLYMCEGDLSSDDCRSCIGAATSDILEQCPSSRQGIIWYDYCHLRFADQNFFGIMDSRGFPMINPFATVDNPELPLAVLSRLVEEAPWSPLNFAANASVTAGVYALAQCTGDLSRNSCKSCLDEILKNLKSCCAEAQGYRYLSPSCWIRYESTPFLRNVNSTFTSIVVPRCPNESIPENRANAWEETLSTLLSYSIGKLIAAIIVPSLAAALFCLVIYRMRLRKKTRQGTYLLTLSSTLDSTDLRLVDFETVLVATDNFSEAKKIGQGGFGVVYKALLPGGEKEVAIKRLSATSKQGLEEFENEVTLIAKLQHRNLVRVLGCCVETEEKMLIYEYMPNGSLDAIISDERGRLLLDWKTRVNIILGIARGLLYLHEDSLLKIVHRDLKPSNVMLDEEMNPKISDFGMSKIFRNDEYEANTGRLVGTLGYMAPEFVLDGVFSVKSDVYSFGVLMLEILAGKKNGRAHFKQYGQTLLRQAWKLWVEDRGSEVVDPLIQDSSPPNEALRCIHIALLCIQENPRDRPTMSAVVLMLMSGQMALPEPSEPPLFSRERSSTELVVPSYKETSVNEQTITVLQPR</sequence>
<protein>
    <recommendedName>
        <fullName evidence="2">non-specific serine/threonine protein kinase</fullName>
        <ecNumber evidence="2">2.7.11.1</ecNumber>
    </recommendedName>
</protein>
<dbReference type="GO" id="GO:0004674">
    <property type="term" value="F:protein serine/threonine kinase activity"/>
    <property type="evidence" value="ECO:0007669"/>
    <property type="project" value="UniProtKB-KW"/>
</dbReference>
<dbReference type="Gene3D" id="3.30.200.20">
    <property type="entry name" value="Phosphorylase Kinase, domain 1"/>
    <property type="match status" value="1"/>
</dbReference>
<dbReference type="FunFam" id="1.10.510.10:FF:000467">
    <property type="entry name" value="Liguleless narrow1"/>
    <property type="match status" value="1"/>
</dbReference>
<dbReference type="PROSITE" id="PS51473">
    <property type="entry name" value="GNK2"/>
    <property type="match status" value="2"/>
</dbReference>
<evidence type="ECO:0000256" key="12">
    <source>
        <dbReference type="ARBA" id="ARBA00023136"/>
    </source>
</evidence>
<feature type="signal peptide" evidence="19">
    <location>
        <begin position="1"/>
        <end position="33"/>
    </location>
</feature>
<keyword evidence="11 18" id="KW-1133">Transmembrane helix</keyword>
<keyword evidence="9" id="KW-0418">Kinase</keyword>
<dbReference type="AlphaFoldDB" id="A0A7I8LF61"/>
<dbReference type="Pfam" id="PF07714">
    <property type="entry name" value="PK_Tyr_Ser-Thr"/>
    <property type="match status" value="1"/>
</dbReference>
<keyword evidence="3" id="KW-0723">Serine/threonine-protein kinase</keyword>
<evidence type="ECO:0000256" key="17">
    <source>
        <dbReference type="PROSITE-ProRule" id="PRU10141"/>
    </source>
</evidence>
<evidence type="ECO:0000256" key="9">
    <source>
        <dbReference type="ARBA" id="ARBA00022777"/>
    </source>
</evidence>
<comment type="catalytic activity">
    <reaction evidence="15">
        <text>L-threonyl-[protein] + ATP = O-phospho-L-threonyl-[protein] + ADP + H(+)</text>
        <dbReference type="Rhea" id="RHEA:46608"/>
        <dbReference type="Rhea" id="RHEA-COMP:11060"/>
        <dbReference type="Rhea" id="RHEA-COMP:11605"/>
        <dbReference type="ChEBI" id="CHEBI:15378"/>
        <dbReference type="ChEBI" id="CHEBI:30013"/>
        <dbReference type="ChEBI" id="CHEBI:30616"/>
        <dbReference type="ChEBI" id="CHEBI:61977"/>
        <dbReference type="ChEBI" id="CHEBI:456216"/>
        <dbReference type="EC" id="2.7.11.1"/>
    </reaction>
</comment>
<dbReference type="PANTHER" id="PTHR27002">
    <property type="entry name" value="RECEPTOR-LIKE SERINE/THREONINE-PROTEIN KINASE SD1-8"/>
    <property type="match status" value="1"/>
</dbReference>
<gene>
    <name evidence="22" type="ORF">SI8410_15019130</name>
</gene>
<dbReference type="InterPro" id="IPR017441">
    <property type="entry name" value="Protein_kinase_ATP_BS"/>
</dbReference>
<dbReference type="PROSITE" id="PS00108">
    <property type="entry name" value="PROTEIN_KINASE_ST"/>
    <property type="match status" value="1"/>
</dbReference>
<evidence type="ECO:0000256" key="15">
    <source>
        <dbReference type="ARBA" id="ARBA00047899"/>
    </source>
</evidence>
<feature type="binding site" evidence="17">
    <location>
        <position position="377"/>
    </location>
    <ligand>
        <name>ATP</name>
        <dbReference type="ChEBI" id="CHEBI:30616"/>
    </ligand>
</feature>
<keyword evidence="23" id="KW-1185">Reference proteome</keyword>
<organism evidence="22 23">
    <name type="scientific">Spirodela intermedia</name>
    <name type="common">Intermediate duckweed</name>
    <dbReference type="NCBI Taxonomy" id="51605"/>
    <lineage>
        <taxon>Eukaryota</taxon>
        <taxon>Viridiplantae</taxon>
        <taxon>Streptophyta</taxon>
        <taxon>Embryophyta</taxon>
        <taxon>Tracheophyta</taxon>
        <taxon>Spermatophyta</taxon>
        <taxon>Magnoliopsida</taxon>
        <taxon>Liliopsida</taxon>
        <taxon>Araceae</taxon>
        <taxon>Lemnoideae</taxon>
        <taxon>Spirodela</taxon>
    </lineage>
</organism>
<dbReference type="SMART" id="SM00220">
    <property type="entry name" value="S_TKc"/>
    <property type="match status" value="1"/>
</dbReference>
<dbReference type="Pfam" id="PF01657">
    <property type="entry name" value="Stress-antifung"/>
    <property type="match status" value="2"/>
</dbReference>
<feature type="domain" description="Gnk2-homologous" evidence="21">
    <location>
        <begin position="38"/>
        <end position="140"/>
    </location>
</feature>
<keyword evidence="4" id="KW-0808">Transferase</keyword>
<dbReference type="InterPro" id="IPR000719">
    <property type="entry name" value="Prot_kinase_dom"/>
</dbReference>
<evidence type="ECO:0000256" key="4">
    <source>
        <dbReference type="ARBA" id="ARBA00022679"/>
    </source>
</evidence>
<keyword evidence="10 17" id="KW-0067">ATP-binding</keyword>